<dbReference type="STRING" id="574376.BAMA_13270"/>
<evidence type="ECO:0000313" key="2">
    <source>
        <dbReference type="Proteomes" id="UP000027822"/>
    </source>
</evidence>
<proteinExistence type="predicted"/>
<dbReference type="AlphaFoldDB" id="A0A073JZB5"/>
<dbReference type="Proteomes" id="UP000027822">
    <property type="component" value="Unassembled WGS sequence"/>
</dbReference>
<dbReference type="OrthoDB" id="2455488at2"/>
<accession>A0A073JZB5</accession>
<protein>
    <submittedName>
        <fullName evidence="1">Abortive phage infection protein</fullName>
    </submittedName>
</protein>
<sequence length="64" mass="7634">MDKERANAILAQLKNGELEEYVLEKEDFYIFREVVVNHEDFKHFRGNAQHSGKIIYTYIEEARS</sequence>
<dbReference type="RefSeq" id="WP_034636353.1">
    <property type="nucleotide sequence ID" value="NZ_CBCSJC010000004.1"/>
</dbReference>
<reference evidence="1 2" key="1">
    <citation type="submission" date="2014-06" db="EMBL/GenBank/DDBJ databases">
        <title>Draft genome sequence of Bacillus manliponensis JCM 15802 (MCCC 1A00708).</title>
        <authorList>
            <person name="Lai Q."/>
            <person name="Liu Y."/>
            <person name="Shao Z."/>
        </authorList>
    </citation>
    <scope>NUCLEOTIDE SEQUENCE [LARGE SCALE GENOMIC DNA]</scope>
    <source>
        <strain evidence="1 2">JCM 15802</strain>
    </source>
</reference>
<dbReference type="eggNOG" id="ENOG5033BSS">
    <property type="taxonomic scope" value="Bacteria"/>
</dbReference>
<keyword evidence="2" id="KW-1185">Reference proteome</keyword>
<comment type="caution">
    <text evidence="1">The sequence shown here is derived from an EMBL/GenBank/DDBJ whole genome shotgun (WGS) entry which is preliminary data.</text>
</comment>
<evidence type="ECO:0000313" key="1">
    <source>
        <dbReference type="EMBL" id="KEK20389.1"/>
    </source>
</evidence>
<organism evidence="1 2">
    <name type="scientific">Bacillus manliponensis</name>
    <dbReference type="NCBI Taxonomy" id="574376"/>
    <lineage>
        <taxon>Bacteria</taxon>
        <taxon>Bacillati</taxon>
        <taxon>Bacillota</taxon>
        <taxon>Bacilli</taxon>
        <taxon>Bacillales</taxon>
        <taxon>Bacillaceae</taxon>
        <taxon>Bacillus</taxon>
        <taxon>Bacillus cereus group</taxon>
    </lineage>
</organism>
<dbReference type="EMBL" id="JOTN01000003">
    <property type="protein sequence ID" value="KEK20389.1"/>
    <property type="molecule type" value="Genomic_DNA"/>
</dbReference>
<name>A0A073JZB5_9BACI</name>
<gene>
    <name evidence="1" type="ORF">BAMA_13270</name>
</gene>